<evidence type="ECO:0000256" key="1">
    <source>
        <dbReference type="ARBA" id="ARBA00004945"/>
    </source>
</evidence>
<gene>
    <name evidence="7" type="primary">mtnN</name>
    <name evidence="7" type="ORF">FJM05_02530</name>
</gene>
<dbReference type="InterPro" id="IPR000845">
    <property type="entry name" value="Nucleoside_phosphorylase_d"/>
</dbReference>
<dbReference type="PANTHER" id="PTHR46832">
    <property type="entry name" value="5'-METHYLTHIOADENOSINE/S-ADENOSYLHOMOCYSTEINE NUCLEOSIDASE"/>
    <property type="match status" value="1"/>
</dbReference>
<keyword evidence="7" id="KW-0326">Glycosidase</keyword>
<dbReference type="CDD" id="cd09008">
    <property type="entry name" value="MTAN"/>
    <property type="match status" value="1"/>
</dbReference>
<dbReference type="SUPFAM" id="SSF53167">
    <property type="entry name" value="Purine and uridine phosphorylases"/>
    <property type="match status" value="1"/>
</dbReference>
<keyword evidence="3" id="KW-0028">Amino-acid biosynthesis</keyword>
<dbReference type="Gene3D" id="3.40.50.1580">
    <property type="entry name" value="Nucleoside phosphorylase domain"/>
    <property type="match status" value="1"/>
</dbReference>
<evidence type="ECO:0000256" key="2">
    <source>
        <dbReference type="ARBA" id="ARBA00011974"/>
    </source>
</evidence>
<dbReference type="AlphaFoldDB" id="A0AAP9AAD5"/>
<evidence type="ECO:0000256" key="5">
    <source>
        <dbReference type="ARBA" id="ARBA00023167"/>
    </source>
</evidence>
<evidence type="ECO:0000313" key="8">
    <source>
        <dbReference type="Proteomes" id="UP000318231"/>
    </source>
</evidence>
<dbReference type="Proteomes" id="UP000318231">
    <property type="component" value="Chromosome"/>
</dbReference>
<evidence type="ECO:0000313" key="7">
    <source>
        <dbReference type="EMBL" id="QDI65057.1"/>
    </source>
</evidence>
<dbReference type="EC" id="3.2.2.9" evidence="2"/>
<evidence type="ECO:0000256" key="4">
    <source>
        <dbReference type="ARBA" id="ARBA00022801"/>
    </source>
</evidence>
<dbReference type="NCBIfam" id="TIGR01704">
    <property type="entry name" value="MTA_SAH-Nsdase"/>
    <property type="match status" value="1"/>
</dbReference>
<dbReference type="GO" id="GO:0009164">
    <property type="term" value="P:nucleoside catabolic process"/>
    <property type="evidence" value="ECO:0007669"/>
    <property type="project" value="InterPro"/>
</dbReference>
<evidence type="ECO:0000256" key="3">
    <source>
        <dbReference type="ARBA" id="ARBA00022605"/>
    </source>
</evidence>
<organism evidence="7 8">
    <name type="scientific">Ureaplasma urealyticum</name>
    <name type="common">Ureaplasma urealyticum biotype 2</name>
    <dbReference type="NCBI Taxonomy" id="2130"/>
    <lineage>
        <taxon>Bacteria</taxon>
        <taxon>Bacillati</taxon>
        <taxon>Mycoplasmatota</taxon>
        <taxon>Mycoplasmoidales</taxon>
        <taxon>Mycoplasmoidaceae</taxon>
        <taxon>Ureaplasma</taxon>
    </lineage>
</organism>
<dbReference type="GO" id="GO:0019509">
    <property type="term" value="P:L-methionine salvage from methylthioadenosine"/>
    <property type="evidence" value="ECO:0007669"/>
    <property type="project" value="InterPro"/>
</dbReference>
<dbReference type="Pfam" id="PF01048">
    <property type="entry name" value="PNP_UDP_1"/>
    <property type="match status" value="1"/>
</dbReference>
<accession>A0AAP9AAD5</accession>
<keyword evidence="5" id="KW-0486">Methionine biosynthesis</keyword>
<reference evidence="7 8" key="1">
    <citation type="submission" date="2019-07" db="EMBL/GenBank/DDBJ databases">
        <title>Comparative genomics of three clinical Ureaplasma species: analysis of their core genomes and virulence factors.</title>
        <authorList>
            <person name="Yang T."/>
            <person name="Zhang Y."/>
            <person name="Li X."/>
            <person name="Kong Y."/>
            <person name="Yu H."/>
            <person name="Ruan Z."/>
            <person name="Xie X."/>
            <person name="Zhang J."/>
        </authorList>
    </citation>
    <scope>NUCLEOTIDE SEQUENCE [LARGE SCALE GENOMIC DNA]</scope>
    <source>
        <strain evidence="7 8">132</strain>
    </source>
</reference>
<dbReference type="EMBL" id="CP041200">
    <property type="protein sequence ID" value="QDI65057.1"/>
    <property type="molecule type" value="Genomic_DNA"/>
</dbReference>
<proteinExistence type="predicted"/>
<dbReference type="GO" id="GO:0005829">
    <property type="term" value="C:cytosol"/>
    <property type="evidence" value="ECO:0007669"/>
    <property type="project" value="TreeGrafter"/>
</dbReference>
<dbReference type="InterPro" id="IPR035994">
    <property type="entry name" value="Nucleoside_phosphorylase_sf"/>
</dbReference>
<sequence>MVGLIVALDSEIKTFFKQIKKKVYQIKNIDFYLCNHENIDFVLVFTDVGKTNASFITSLLISNFNPKVILNVGSCGALNNQLKPLDVAIVNQCQYLDVDVSAFGYLKNQIPRLNKIFNLDKKCIEQIKKELVKKELKFWIANVGSGDSFINQTNASNFYDEQIDLVDMELAAIAHVCTRMLTPLVSIKMVSDHIIHPSSNQEQFNKNLVLIDKWFNKYLLNIIQIILQIY</sequence>
<dbReference type="InterPro" id="IPR010049">
    <property type="entry name" value="MTA_SAH_Nsdase"/>
</dbReference>
<name>A0AAP9AAD5_UREUR</name>
<keyword evidence="4 7" id="KW-0378">Hydrolase</keyword>
<dbReference type="GO" id="GO:0019284">
    <property type="term" value="P:L-methionine salvage from S-adenosylmethionine"/>
    <property type="evidence" value="ECO:0007669"/>
    <property type="project" value="TreeGrafter"/>
</dbReference>
<protein>
    <recommendedName>
        <fullName evidence="2">adenosylhomocysteine nucleosidase</fullName>
        <ecNumber evidence="2">3.2.2.9</ecNumber>
    </recommendedName>
</protein>
<dbReference type="PANTHER" id="PTHR46832:SF1">
    <property type="entry name" value="5'-METHYLTHIOADENOSINE_S-ADENOSYLHOMOCYSTEINE NUCLEOSIDASE"/>
    <property type="match status" value="1"/>
</dbReference>
<feature type="domain" description="Nucleoside phosphorylase" evidence="6">
    <location>
        <begin position="2"/>
        <end position="204"/>
    </location>
</feature>
<evidence type="ECO:0000259" key="6">
    <source>
        <dbReference type="Pfam" id="PF01048"/>
    </source>
</evidence>
<dbReference type="GO" id="GO:0008782">
    <property type="term" value="F:adenosylhomocysteine nucleosidase activity"/>
    <property type="evidence" value="ECO:0007669"/>
    <property type="project" value="UniProtKB-EC"/>
</dbReference>
<dbReference type="GO" id="GO:0008930">
    <property type="term" value="F:methylthioadenosine nucleosidase activity"/>
    <property type="evidence" value="ECO:0007669"/>
    <property type="project" value="InterPro"/>
</dbReference>
<dbReference type="RefSeq" id="WP_141926392.1">
    <property type="nucleotide sequence ID" value="NZ_CP041200.1"/>
</dbReference>
<comment type="pathway">
    <text evidence="1">Amino-acid biosynthesis; L-methionine biosynthesis via salvage pathway; S-methyl-5-thio-alpha-D-ribose 1-phosphate from S-methyl-5'-thioadenosine (hydrolase route): step 1/2.</text>
</comment>